<evidence type="ECO:0000313" key="2">
    <source>
        <dbReference type="EMBL" id="KIY46457.1"/>
    </source>
</evidence>
<accession>A0A0D7A620</accession>
<keyword evidence="3" id="KW-1185">Reference proteome</keyword>
<reference evidence="2 3" key="1">
    <citation type="journal article" date="2015" name="Fungal Genet. Biol.">
        <title>Evolution of novel wood decay mechanisms in Agaricales revealed by the genome sequences of Fistulina hepatica and Cylindrobasidium torrendii.</title>
        <authorList>
            <person name="Floudas D."/>
            <person name="Held B.W."/>
            <person name="Riley R."/>
            <person name="Nagy L.G."/>
            <person name="Koehler G."/>
            <person name="Ransdell A.S."/>
            <person name="Younus H."/>
            <person name="Chow J."/>
            <person name="Chiniquy J."/>
            <person name="Lipzen A."/>
            <person name="Tritt A."/>
            <person name="Sun H."/>
            <person name="Haridas S."/>
            <person name="LaButti K."/>
            <person name="Ohm R.A."/>
            <person name="Kues U."/>
            <person name="Blanchette R.A."/>
            <person name="Grigoriev I.V."/>
            <person name="Minto R.E."/>
            <person name="Hibbett D.S."/>
        </authorList>
    </citation>
    <scope>NUCLEOTIDE SEQUENCE [LARGE SCALE GENOMIC DNA]</scope>
    <source>
        <strain evidence="2 3">ATCC 64428</strain>
    </source>
</reference>
<feature type="compositionally biased region" description="Basic and acidic residues" evidence="1">
    <location>
        <begin position="37"/>
        <end position="72"/>
    </location>
</feature>
<proteinExistence type="predicted"/>
<feature type="region of interest" description="Disordered" evidence="1">
    <location>
        <begin position="36"/>
        <end position="88"/>
    </location>
</feature>
<protein>
    <submittedName>
        <fullName evidence="2">Uncharacterized protein</fullName>
    </submittedName>
</protein>
<dbReference type="EMBL" id="KN882031">
    <property type="protein sequence ID" value="KIY46457.1"/>
    <property type="molecule type" value="Genomic_DNA"/>
</dbReference>
<gene>
    <name evidence="2" type="ORF">FISHEDRAFT_60344</name>
</gene>
<evidence type="ECO:0000256" key="1">
    <source>
        <dbReference type="SAM" id="MobiDB-lite"/>
    </source>
</evidence>
<name>A0A0D7A620_9AGAR</name>
<evidence type="ECO:0000313" key="3">
    <source>
        <dbReference type="Proteomes" id="UP000054144"/>
    </source>
</evidence>
<dbReference type="OrthoDB" id="2660027at2759"/>
<sequence length="149" mass="16939">MVVTVSVVNPNVGVPQDASQIKPVTGLQSRALRRAIGRREGSEGSDDPQERGFLKKALEEHKATKKVREKESLQGQDQNPSEQPASRIDVAAATTALNEDDEKIQDLNTESTADERYRRRLKEKMDDWKRGYCRTKLEIPYDAHWRSSF</sequence>
<organism evidence="2 3">
    <name type="scientific">Fistulina hepatica ATCC 64428</name>
    <dbReference type="NCBI Taxonomy" id="1128425"/>
    <lineage>
        <taxon>Eukaryota</taxon>
        <taxon>Fungi</taxon>
        <taxon>Dikarya</taxon>
        <taxon>Basidiomycota</taxon>
        <taxon>Agaricomycotina</taxon>
        <taxon>Agaricomycetes</taxon>
        <taxon>Agaricomycetidae</taxon>
        <taxon>Agaricales</taxon>
        <taxon>Fistulinaceae</taxon>
        <taxon>Fistulina</taxon>
    </lineage>
</organism>
<dbReference type="Proteomes" id="UP000054144">
    <property type="component" value="Unassembled WGS sequence"/>
</dbReference>
<dbReference type="AlphaFoldDB" id="A0A0D7A620"/>
<feature type="compositionally biased region" description="Polar residues" evidence="1">
    <location>
        <begin position="73"/>
        <end position="84"/>
    </location>
</feature>